<keyword evidence="3" id="KW-1185">Reference proteome</keyword>
<evidence type="ECO:0000256" key="1">
    <source>
        <dbReference type="SAM" id="MobiDB-lite"/>
    </source>
</evidence>
<dbReference type="AlphaFoldDB" id="S9THB0"/>
<gene>
    <name evidence="2" type="ORF">STCU_11412</name>
</gene>
<evidence type="ECO:0000313" key="2">
    <source>
        <dbReference type="EMBL" id="EPY16309.1"/>
    </source>
</evidence>
<protein>
    <submittedName>
        <fullName evidence="2">Uncharacterized protein</fullName>
    </submittedName>
</protein>
<evidence type="ECO:0000313" key="3">
    <source>
        <dbReference type="Proteomes" id="UP000015354"/>
    </source>
</evidence>
<reference evidence="2 3" key="1">
    <citation type="journal article" date="2013" name="PLoS ONE">
        <title>Predicting the Proteins of Angomonas deanei, Strigomonas culicis and Their Respective Endosymbionts Reveals New Aspects of the Trypanosomatidae Family.</title>
        <authorList>
            <person name="Motta M.C."/>
            <person name="Martins A.C."/>
            <person name="de Souza S.S."/>
            <person name="Catta-Preta C.M."/>
            <person name="Silva R."/>
            <person name="Klein C.C."/>
            <person name="de Almeida L.G."/>
            <person name="de Lima Cunha O."/>
            <person name="Ciapina L.P."/>
            <person name="Brocchi M."/>
            <person name="Colabardini A.C."/>
            <person name="de Araujo Lima B."/>
            <person name="Machado C.R."/>
            <person name="de Almeida Soares C.M."/>
            <person name="Probst C.M."/>
            <person name="de Menezes C.B."/>
            <person name="Thompson C.E."/>
            <person name="Bartholomeu D.C."/>
            <person name="Gradia D.F."/>
            <person name="Pavoni D.P."/>
            <person name="Grisard E.C."/>
            <person name="Fantinatti-Garboggini F."/>
            <person name="Marchini F.K."/>
            <person name="Rodrigues-Luiz G.F."/>
            <person name="Wagner G."/>
            <person name="Goldman G.H."/>
            <person name="Fietto J.L."/>
            <person name="Elias M.C."/>
            <person name="Goldman M.H."/>
            <person name="Sagot M.F."/>
            <person name="Pereira M."/>
            <person name="Stoco P.H."/>
            <person name="de Mendonca-Neto R.P."/>
            <person name="Teixeira S.M."/>
            <person name="Maciel T.E."/>
            <person name="de Oliveira Mendes T.A."/>
            <person name="Urmenyi T.P."/>
            <person name="de Souza W."/>
            <person name="Schenkman S."/>
            <person name="de Vasconcelos A.T."/>
        </authorList>
    </citation>
    <scope>NUCLEOTIDE SEQUENCE [LARGE SCALE GENOMIC DNA]</scope>
</reference>
<feature type="region of interest" description="Disordered" evidence="1">
    <location>
        <begin position="1"/>
        <end position="88"/>
    </location>
</feature>
<name>S9THB0_9TRYP</name>
<dbReference type="Proteomes" id="UP000015354">
    <property type="component" value="Unassembled WGS sequence"/>
</dbReference>
<comment type="caution">
    <text evidence="2">The sequence shown here is derived from an EMBL/GenBank/DDBJ whole genome shotgun (WGS) entry which is preliminary data.</text>
</comment>
<sequence>MQAAPPALAPPLAVPTPGRRPGGSSRPTESEATNTERKAPATAPLLGIPSVARRSQKGKASKSNADANKEGGGASKKDFFDVMSSLGI</sequence>
<proteinExistence type="predicted"/>
<accession>S9THB0</accession>
<organism evidence="2 3">
    <name type="scientific">Strigomonas culicis</name>
    <dbReference type="NCBI Taxonomy" id="28005"/>
    <lineage>
        <taxon>Eukaryota</taxon>
        <taxon>Discoba</taxon>
        <taxon>Euglenozoa</taxon>
        <taxon>Kinetoplastea</taxon>
        <taxon>Metakinetoplastina</taxon>
        <taxon>Trypanosomatida</taxon>
        <taxon>Trypanosomatidae</taxon>
        <taxon>Strigomonadinae</taxon>
        <taxon>Strigomonas</taxon>
    </lineage>
</organism>
<dbReference type="EMBL" id="ATMH01011362">
    <property type="protein sequence ID" value="EPY16309.1"/>
    <property type="molecule type" value="Genomic_DNA"/>
</dbReference>